<keyword evidence="2" id="KW-0378">Hydrolase</keyword>
<dbReference type="PANTHER" id="PTHR43798">
    <property type="entry name" value="MONOACYLGLYCEROL LIPASE"/>
    <property type="match status" value="1"/>
</dbReference>
<proteinExistence type="predicted"/>
<evidence type="ECO:0000313" key="3">
    <source>
        <dbReference type="Proteomes" id="UP000289482"/>
    </source>
</evidence>
<dbReference type="Gene3D" id="3.40.50.1820">
    <property type="entry name" value="alpha/beta hydrolase"/>
    <property type="match status" value="1"/>
</dbReference>
<dbReference type="InterPro" id="IPR029058">
    <property type="entry name" value="AB_hydrolase_fold"/>
</dbReference>
<evidence type="ECO:0000259" key="1">
    <source>
        <dbReference type="Pfam" id="PF00561"/>
    </source>
</evidence>
<sequence>MPFASVCSTVCSAEVEYAVAGEGPGLMLVHGTGGNADSLFSGFVPHFGGDRTVIRPNFSGSGRTTDEGNALTMEMVVEQLAAVAREAVDGPVDLLGFSLGATVATAVAATHPELVRRLVLVGGWVHSAGARDQFYFSTLAKLFAGERDLFKRFVQLTAYSPAAVDGVGHEGLADYLRQDQWPPLGMGRQIDLCARVDNRALLADVIAPTLVIGLAEDQMVPVDGSRQLHAGIAGSQLIELPGQGHMDWVAAPAHIMELTRAFINGK</sequence>
<evidence type="ECO:0000313" key="2">
    <source>
        <dbReference type="EMBL" id="RXS71091.1"/>
    </source>
</evidence>
<dbReference type="PRINTS" id="PR00111">
    <property type="entry name" value="ABHYDROLASE"/>
</dbReference>
<dbReference type="SUPFAM" id="SSF53474">
    <property type="entry name" value="alpha/beta-Hydrolases"/>
    <property type="match status" value="1"/>
</dbReference>
<dbReference type="PANTHER" id="PTHR43798:SF33">
    <property type="entry name" value="HYDROLASE, PUTATIVE (AFU_ORTHOLOGUE AFUA_2G14860)-RELATED"/>
    <property type="match status" value="1"/>
</dbReference>
<organism evidence="2 3">
    <name type="scientific">Streptomyces sioyaensis</name>
    <dbReference type="NCBI Taxonomy" id="67364"/>
    <lineage>
        <taxon>Bacteria</taxon>
        <taxon>Bacillati</taxon>
        <taxon>Actinomycetota</taxon>
        <taxon>Actinomycetes</taxon>
        <taxon>Kitasatosporales</taxon>
        <taxon>Streptomycetaceae</taxon>
        <taxon>Streptomyces</taxon>
    </lineage>
</organism>
<dbReference type="GO" id="GO:0016020">
    <property type="term" value="C:membrane"/>
    <property type="evidence" value="ECO:0007669"/>
    <property type="project" value="TreeGrafter"/>
</dbReference>
<dbReference type="InterPro" id="IPR000073">
    <property type="entry name" value="AB_hydrolase_1"/>
</dbReference>
<reference evidence="2 3" key="1">
    <citation type="submission" date="2019-01" db="EMBL/GenBank/DDBJ databases">
        <title>Draft genome sequences of the type strain Streptomyces sioyaensis DSM 40032 and its novel strain, TM32, a thermotolerant antibiotics-producing actinobacterium.</title>
        <authorList>
            <person name="Nakaew N."/>
            <person name="Lumyong S."/>
            <person name="Sloan W.T."/>
            <person name="Sungthong R."/>
        </authorList>
    </citation>
    <scope>NUCLEOTIDE SEQUENCE [LARGE SCALE GENOMIC DNA]</scope>
    <source>
        <strain evidence="2 3">DSM 40032</strain>
    </source>
</reference>
<feature type="domain" description="AB hydrolase-1" evidence="1">
    <location>
        <begin position="26"/>
        <end position="247"/>
    </location>
</feature>
<dbReference type="Proteomes" id="UP000289482">
    <property type="component" value="Unassembled WGS sequence"/>
</dbReference>
<dbReference type="InterPro" id="IPR050266">
    <property type="entry name" value="AB_hydrolase_sf"/>
</dbReference>
<gene>
    <name evidence="2" type="ORF">EST54_01400</name>
</gene>
<dbReference type="Pfam" id="PF00561">
    <property type="entry name" value="Abhydrolase_1"/>
    <property type="match status" value="1"/>
</dbReference>
<accession>A0A4Q1RC82</accession>
<dbReference type="EMBL" id="SDIF01000002">
    <property type="protein sequence ID" value="RXS71091.1"/>
    <property type="molecule type" value="Genomic_DNA"/>
</dbReference>
<protein>
    <submittedName>
        <fullName evidence="2">Alpha/beta hydrolase</fullName>
    </submittedName>
</protein>
<comment type="caution">
    <text evidence="2">The sequence shown here is derived from an EMBL/GenBank/DDBJ whole genome shotgun (WGS) entry which is preliminary data.</text>
</comment>
<keyword evidence="3" id="KW-1185">Reference proteome</keyword>
<name>A0A4Q1RC82_9ACTN</name>
<dbReference type="AlphaFoldDB" id="A0A4Q1RC82"/>
<dbReference type="GO" id="GO:0016787">
    <property type="term" value="F:hydrolase activity"/>
    <property type="evidence" value="ECO:0007669"/>
    <property type="project" value="UniProtKB-KW"/>
</dbReference>